<dbReference type="Gramene" id="ERM97728">
    <property type="protein sequence ID" value="ERM97728"/>
    <property type="gene ID" value="AMTR_s00121p00124870"/>
</dbReference>
<dbReference type="EMBL" id="KI395895">
    <property type="protein sequence ID" value="ERM97728.1"/>
    <property type="molecule type" value="Genomic_DNA"/>
</dbReference>
<protein>
    <submittedName>
        <fullName evidence="2">Uncharacterized protein</fullName>
    </submittedName>
</protein>
<organism evidence="2 3">
    <name type="scientific">Amborella trichopoda</name>
    <dbReference type="NCBI Taxonomy" id="13333"/>
    <lineage>
        <taxon>Eukaryota</taxon>
        <taxon>Viridiplantae</taxon>
        <taxon>Streptophyta</taxon>
        <taxon>Embryophyta</taxon>
        <taxon>Tracheophyta</taxon>
        <taxon>Spermatophyta</taxon>
        <taxon>Magnoliopsida</taxon>
        <taxon>Amborellales</taxon>
        <taxon>Amborellaceae</taxon>
        <taxon>Amborella</taxon>
    </lineage>
</organism>
<evidence type="ECO:0000256" key="1">
    <source>
        <dbReference type="SAM" id="MobiDB-lite"/>
    </source>
</evidence>
<keyword evidence="3" id="KW-1185">Reference proteome</keyword>
<dbReference type="HOGENOM" id="CLU_2064666_0_0_1"/>
<accession>W1NQK2</accession>
<name>W1NQK2_AMBTC</name>
<feature type="compositionally biased region" description="Polar residues" evidence="1">
    <location>
        <begin position="31"/>
        <end position="43"/>
    </location>
</feature>
<evidence type="ECO:0000313" key="3">
    <source>
        <dbReference type="Proteomes" id="UP000017836"/>
    </source>
</evidence>
<reference evidence="3" key="1">
    <citation type="journal article" date="2013" name="Science">
        <title>The Amborella genome and the evolution of flowering plants.</title>
        <authorList>
            <consortium name="Amborella Genome Project"/>
        </authorList>
    </citation>
    <scope>NUCLEOTIDE SEQUENCE [LARGE SCALE GENOMIC DNA]</scope>
</reference>
<sequence length="119" mass="13183">MLGNYNNNYKRNNIIAQVGQIVVAPIPPQAQKINNQPKGTSRTNNFNFNNDANTGDMRPFPEVNLPPLQEPLSAILIKILQVGLIILPDPIQPEYELKTNPDGVDTIEITPITLNIVIT</sequence>
<gene>
    <name evidence="2" type="ORF">AMTR_s00121p00124870</name>
</gene>
<dbReference type="AlphaFoldDB" id="W1NQK2"/>
<dbReference type="Proteomes" id="UP000017836">
    <property type="component" value="Unassembled WGS sequence"/>
</dbReference>
<proteinExistence type="predicted"/>
<evidence type="ECO:0000313" key="2">
    <source>
        <dbReference type="EMBL" id="ERM97728.1"/>
    </source>
</evidence>
<feature type="region of interest" description="Disordered" evidence="1">
    <location>
        <begin position="31"/>
        <end position="61"/>
    </location>
</feature>